<dbReference type="AlphaFoldDB" id="F9ZVM8"/>
<evidence type="ECO:0000256" key="1">
    <source>
        <dbReference type="SAM" id="SignalP"/>
    </source>
</evidence>
<gene>
    <name evidence="3" type="ordered locus">Metme_1072</name>
</gene>
<accession>F9ZVM8</accession>
<dbReference type="eggNOG" id="ENOG5032YWX">
    <property type="taxonomic scope" value="Bacteria"/>
</dbReference>
<dbReference type="NCBIfam" id="NF041927">
    <property type="entry name" value="Xrt_dep_XDP1"/>
    <property type="match status" value="1"/>
</dbReference>
<feature type="signal peptide" evidence="1">
    <location>
        <begin position="1"/>
        <end position="20"/>
    </location>
</feature>
<dbReference type="EMBL" id="CP002738">
    <property type="protein sequence ID" value="AEF99506.1"/>
    <property type="molecule type" value="Genomic_DNA"/>
</dbReference>
<evidence type="ECO:0000313" key="4">
    <source>
        <dbReference type="Proteomes" id="UP000008888"/>
    </source>
</evidence>
<feature type="chain" id="PRO_5003392732" evidence="1">
    <location>
        <begin position="21"/>
        <end position="275"/>
    </location>
</feature>
<dbReference type="NCBIfam" id="TIGR02595">
    <property type="entry name" value="PEP_CTERM"/>
    <property type="match status" value="1"/>
</dbReference>
<protein>
    <submittedName>
        <fullName evidence="3">PEP motif putative anchor domain protein</fullName>
    </submittedName>
</protein>
<dbReference type="Pfam" id="PF07589">
    <property type="entry name" value="PEP-CTERM"/>
    <property type="match status" value="1"/>
</dbReference>
<keyword evidence="4" id="KW-1185">Reference proteome</keyword>
<proteinExistence type="predicted"/>
<sequence>MNKHNLLLLLAALSPMTAHATASWNFTTPGTVNYGSQGTFNSSAGTVTVSAFSTTGATGTGGNPQFASGTLGSWSGGIGVTSAEDGTFYNSPNHAFDNDGNSVDEKPAGDVDAAVFSFNQSINLDSISIGWYSGDADISVLAYTGNSGNMANPEDITGKTFTDLLANGWEFIGNYMNLYNMPDGTADINPTDVSSSYWLVSAYTSCANNSCNPYDGYFGNDYFKIDNIGGTTTGGGGGSNTGSVPEPSSLLLLAAGLLGWRLHRYAKAQQANLAA</sequence>
<reference evidence="4" key="3">
    <citation type="submission" date="2011-05" db="EMBL/GenBank/DDBJ databases">
        <title>Complete sequence of Methylomonas methanica MC09.</title>
        <authorList>
            <consortium name="US DOE Joint Genome Institute"/>
            <person name="Lucas S."/>
            <person name="Han J."/>
            <person name="Lapidus A."/>
            <person name="Cheng J.-F."/>
            <person name="Goodwin L."/>
            <person name="Pitluck S."/>
            <person name="Peters L."/>
            <person name="Mikhailova N."/>
            <person name="Teshima H."/>
            <person name="Han C."/>
            <person name="Tapia R."/>
            <person name="Land M."/>
            <person name="Hauser L."/>
            <person name="Kyrpides N."/>
            <person name="Ivanova N."/>
            <person name="Pagani I."/>
            <person name="Stein L."/>
            <person name="Woyke T."/>
        </authorList>
    </citation>
    <scope>NUCLEOTIDE SEQUENCE [LARGE SCALE GENOMIC DNA]</scope>
    <source>
        <strain evidence="4">MC09</strain>
    </source>
</reference>
<dbReference type="OrthoDB" id="6117416at2"/>
<dbReference type="RefSeq" id="WP_013817771.1">
    <property type="nucleotide sequence ID" value="NC_015572.1"/>
</dbReference>
<dbReference type="KEGG" id="mmt:Metme_1072"/>
<reference key="2">
    <citation type="submission" date="2011-05" db="EMBL/GenBank/DDBJ databases">
        <title>Complete genome sequence of the aerobic marine methanotroph Methylomonas methanica MC09.</title>
        <authorList>
            <person name="Boden R."/>
            <person name="Cunliffe M."/>
            <person name="Scanlan J."/>
            <person name="Moussard H."/>
            <person name="Kits K.D."/>
            <person name="Klotz M."/>
            <person name="Jetten M."/>
            <person name="Vuilleumier S."/>
            <person name="Han J."/>
            <person name="Peters L."/>
            <person name="Mikhailova N."/>
            <person name="Teshima H."/>
            <person name="Tapia R."/>
            <person name="Kyrpides N."/>
            <person name="Ivanova N."/>
            <person name="Pagani I."/>
            <person name="Cheng J.-F."/>
            <person name="Goodwin L."/>
            <person name="Han C."/>
            <person name="Hauser L."/>
            <person name="Land M."/>
            <person name="Lapidus A."/>
            <person name="Lucas S."/>
            <person name="Pitluck S."/>
            <person name="Woyke T."/>
            <person name="Stein L.Y."/>
            <person name="Murrell C."/>
        </authorList>
    </citation>
    <scope>NUCLEOTIDE SEQUENCE</scope>
    <source>
        <strain>MC09</strain>
    </source>
</reference>
<dbReference type="InterPro" id="IPR013424">
    <property type="entry name" value="Ice-binding_C"/>
</dbReference>
<dbReference type="InterPro" id="IPR049672">
    <property type="entry name" value="Xrt_dep_XDP1"/>
</dbReference>
<evidence type="ECO:0000313" key="3">
    <source>
        <dbReference type="EMBL" id="AEF99506.1"/>
    </source>
</evidence>
<name>F9ZVM8_METMM</name>
<evidence type="ECO:0000259" key="2">
    <source>
        <dbReference type="Pfam" id="PF07589"/>
    </source>
</evidence>
<feature type="domain" description="Ice-binding protein C-terminal" evidence="2">
    <location>
        <begin position="243"/>
        <end position="262"/>
    </location>
</feature>
<dbReference type="HOGENOM" id="CLU_1011240_0_0_6"/>
<keyword evidence="1" id="KW-0732">Signal</keyword>
<dbReference type="Proteomes" id="UP000008888">
    <property type="component" value="Chromosome"/>
</dbReference>
<organism evidence="3 4">
    <name type="scientific">Methylomonas methanica (strain DSM 25384 / MC09)</name>
    <dbReference type="NCBI Taxonomy" id="857087"/>
    <lineage>
        <taxon>Bacteria</taxon>
        <taxon>Pseudomonadati</taxon>
        <taxon>Pseudomonadota</taxon>
        <taxon>Gammaproteobacteria</taxon>
        <taxon>Methylococcales</taxon>
        <taxon>Methylococcaceae</taxon>
        <taxon>Methylomonas</taxon>
    </lineage>
</organism>
<reference evidence="3 4" key="1">
    <citation type="journal article" date="2011" name="J. Bacteriol.">
        <title>Complete Genome Sequence of the Aerobic Marine Methanotroph Methylomonas methanica MC09.</title>
        <authorList>
            <person name="Boden R."/>
            <person name="Cunliffe M."/>
            <person name="Scanlan J."/>
            <person name="Moussard H."/>
            <person name="Kits K.D."/>
            <person name="Klotz M.G."/>
            <person name="Jetten M.S."/>
            <person name="Vuilleumier S."/>
            <person name="Han J."/>
            <person name="Peters L."/>
            <person name="Mikhailova N."/>
            <person name="Teshima H."/>
            <person name="Tapia R."/>
            <person name="Kyrpides N."/>
            <person name="Ivanova N."/>
            <person name="Pagani I."/>
            <person name="Cheng J.F."/>
            <person name="Goodwin L."/>
            <person name="Han C."/>
            <person name="Hauser L."/>
            <person name="Land M.L."/>
            <person name="Lapidus A."/>
            <person name="Lucas S."/>
            <person name="Pitluck S."/>
            <person name="Woyke T."/>
            <person name="Stein L."/>
            <person name="Murrell J.C."/>
        </authorList>
    </citation>
    <scope>NUCLEOTIDE SEQUENCE [LARGE SCALE GENOMIC DNA]</scope>
    <source>
        <strain evidence="3 4">MC09</strain>
    </source>
</reference>
<dbReference type="STRING" id="857087.Metme_1072"/>